<dbReference type="PANTHER" id="PTHR40590:SF1">
    <property type="entry name" value="CYTOPLASMIC PROTEIN"/>
    <property type="match status" value="1"/>
</dbReference>
<evidence type="ECO:0000256" key="2">
    <source>
        <dbReference type="SAM" id="SignalP"/>
    </source>
</evidence>
<feature type="chain" id="PRO_5046560537" evidence="2">
    <location>
        <begin position="26"/>
        <end position="316"/>
    </location>
</feature>
<sequence length="316" mass="33873">MKRILTPLAAAASALALAFAPAAQAGSGDAPAPAPSPEAPAPTPETAPPQARPALWKVADEDTTIWLFGTVHALPEGIDWYHGPVARALGESEMLVTEIEMTAETAASMKALVTRIGTLPEGQSLRAMLNAEQRTVYEDALARLGLPAAAFDPYEPWYAAMMLGMLPLLKEGYSPAAGVETVLQQARGEEMPRGALETLEEQLAIFDSLPMEAQVRLLIETAEGVDDIKAMLDLMVAEWAEGDAAELARLINESMSDPVLAERLLYRRNANWARWIDERLDRPGTVFLAVGAGHLAGTQSVQDKLAELGIATARVQ</sequence>
<reference evidence="3 4" key="1">
    <citation type="submission" date="2019-12" db="EMBL/GenBank/DDBJ databases">
        <title>Genomic-based taxomic classification of the family Erythrobacteraceae.</title>
        <authorList>
            <person name="Xu L."/>
        </authorList>
    </citation>
    <scope>NUCLEOTIDE SEQUENCE [LARGE SCALE GENOMIC DNA]</scope>
    <source>
        <strain evidence="3 4">H32</strain>
    </source>
</reference>
<evidence type="ECO:0000313" key="4">
    <source>
        <dbReference type="Proteomes" id="UP000444401"/>
    </source>
</evidence>
<evidence type="ECO:0000313" key="3">
    <source>
        <dbReference type="EMBL" id="MXO68275.1"/>
    </source>
</evidence>
<dbReference type="Proteomes" id="UP000444401">
    <property type="component" value="Unassembled WGS sequence"/>
</dbReference>
<dbReference type="CDD" id="cd14789">
    <property type="entry name" value="Tiki"/>
    <property type="match status" value="1"/>
</dbReference>
<proteinExistence type="predicted"/>
<dbReference type="EMBL" id="WTYO01000002">
    <property type="protein sequence ID" value="MXO68275.1"/>
    <property type="molecule type" value="Genomic_DNA"/>
</dbReference>
<feature type="signal peptide" evidence="2">
    <location>
        <begin position="1"/>
        <end position="25"/>
    </location>
</feature>
<name>A0ABW9UUL2_9SPHN</name>
<keyword evidence="4" id="KW-1185">Reference proteome</keyword>
<gene>
    <name evidence="3" type="ORF">GRI72_05470</name>
</gene>
<evidence type="ECO:0000256" key="1">
    <source>
        <dbReference type="SAM" id="MobiDB-lite"/>
    </source>
</evidence>
<feature type="region of interest" description="Disordered" evidence="1">
    <location>
        <begin position="25"/>
        <end position="50"/>
    </location>
</feature>
<dbReference type="InterPro" id="IPR002816">
    <property type="entry name" value="TraB/PrgY/GumN_fam"/>
</dbReference>
<accession>A0ABW9UUL2</accession>
<feature type="compositionally biased region" description="Pro residues" evidence="1">
    <location>
        <begin position="32"/>
        <end position="50"/>
    </location>
</feature>
<keyword evidence="2" id="KW-0732">Signal</keyword>
<dbReference type="PANTHER" id="PTHR40590">
    <property type="entry name" value="CYTOPLASMIC PROTEIN-RELATED"/>
    <property type="match status" value="1"/>
</dbReference>
<comment type="caution">
    <text evidence="3">The sequence shown here is derived from an EMBL/GenBank/DDBJ whole genome shotgun (WGS) entry which is preliminary data.</text>
</comment>
<dbReference type="Pfam" id="PF01963">
    <property type="entry name" value="TraB_PrgY_gumN"/>
    <property type="match status" value="1"/>
</dbReference>
<protein>
    <submittedName>
        <fullName evidence="3">TraB/GumN family protein</fullName>
    </submittedName>
</protein>
<organism evidence="3 4">
    <name type="scientific">Pelagerythrobacter marinus</name>
    <dbReference type="NCBI Taxonomy" id="538382"/>
    <lineage>
        <taxon>Bacteria</taxon>
        <taxon>Pseudomonadati</taxon>
        <taxon>Pseudomonadota</taxon>
        <taxon>Alphaproteobacteria</taxon>
        <taxon>Sphingomonadales</taxon>
        <taxon>Erythrobacteraceae</taxon>
        <taxon>Pelagerythrobacter</taxon>
    </lineage>
</organism>
<dbReference type="InterPro" id="IPR047111">
    <property type="entry name" value="YbaP-like"/>
</dbReference>